<dbReference type="EMBL" id="LZPO01116966">
    <property type="protein sequence ID" value="OBS58159.1"/>
    <property type="molecule type" value="Genomic_DNA"/>
</dbReference>
<dbReference type="InterPro" id="IPR035979">
    <property type="entry name" value="RBD_domain_sf"/>
</dbReference>
<dbReference type="SUPFAM" id="SSF54928">
    <property type="entry name" value="RNA-binding domain, RBD"/>
    <property type="match status" value="1"/>
</dbReference>
<evidence type="ECO:0000313" key="12">
    <source>
        <dbReference type="EMBL" id="OBS58159.1"/>
    </source>
</evidence>
<reference evidence="12 13" key="1">
    <citation type="submission" date="2016-06" db="EMBL/GenBank/DDBJ databases">
        <title>The Draft Genome Sequence and Annotation of the Desert Woodrat Neotoma lepida.</title>
        <authorList>
            <person name="Campbell M."/>
            <person name="Oakeson K.F."/>
            <person name="Yandell M."/>
            <person name="Halpert J.R."/>
            <person name="Dearing D."/>
        </authorList>
    </citation>
    <scope>NUCLEOTIDE SEQUENCE [LARGE SCALE GENOMIC DNA]</scope>
    <source>
        <strain evidence="12">417</strain>
        <tissue evidence="12">Liver</tissue>
    </source>
</reference>
<evidence type="ECO:0000256" key="2">
    <source>
        <dbReference type="ARBA" id="ARBA00004496"/>
    </source>
</evidence>
<dbReference type="InterPro" id="IPR005637">
    <property type="entry name" value="TAP_C_dom"/>
</dbReference>
<comment type="subcellular location">
    <subcellularLocation>
        <location evidence="2">Cytoplasm</location>
    </subcellularLocation>
    <subcellularLocation>
        <location evidence="1">Nucleus</location>
    </subcellularLocation>
</comment>
<dbReference type="SUPFAM" id="SSF54427">
    <property type="entry name" value="NTF2-like"/>
    <property type="match status" value="1"/>
</dbReference>
<dbReference type="FunFam" id="3.30.70.330:FF:000165">
    <property type="entry name" value="nuclear RNA export factor 1"/>
    <property type="match status" value="1"/>
</dbReference>
<dbReference type="PROSITE" id="PS50177">
    <property type="entry name" value="NTF2_DOMAIN"/>
    <property type="match status" value="1"/>
</dbReference>
<dbReference type="Pfam" id="PF09162">
    <property type="entry name" value="Tap-RNA_bind"/>
    <property type="match status" value="1"/>
</dbReference>
<dbReference type="STRING" id="56216.A0A1A6FX40"/>
<accession>A0A1A6FX40</accession>
<feature type="compositionally biased region" description="Basic and acidic residues" evidence="9">
    <location>
        <begin position="36"/>
        <end position="54"/>
    </location>
</feature>
<feature type="domain" description="TAP-C" evidence="11">
    <location>
        <begin position="460"/>
        <end position="482"/>
    </location>
</feature>
<feature type="domain" description="NTF2" evidence="10">
    <location>
        <begin position="285"/>
        <end position="439"/>
    </location>
</feature>
<comment type="similarity">
    <text evidence="3">Belongs to the NXF family.</text>
</comment>
<dbReference type="AlphaFoldDB" id="A0A1A6FX40"/>
<dbReference type="InterPro" id="IPR015245">
    <property type="entry name" value="Tap_RNA-bd"/>
</dbReference>
<dbReference type="PANTHER" id="PTHR10662:SF12">
    <property type="entry name" value="NUCLEAR RNA EXPORT FACTOR 3"/>
    <property type="match status" value="1"/>
</dbReference>
<dbReference type="OrthoDB" id="25872at2759"/>
<evidence type="ECO:0000256" key="9">
    <source>
        <dbReference type="SAM" id="MobiDB-lite"/>
    </source>
</evidence>
<evidence type="ECO:0000256" key="7">
    <source>
        <dbReference type="ARBA" id="ARBA00022816"/>
    </source>
</evidence>
<dbReference type="FunFam" id="3.10.450.50:FF:000004">
    <property type="entry name" value="Nuclear RNA export factor 1"/>
    <property type="match status" value="1"/>
</dbReference>
<dbReference type="InterPro" id="IPR012677">
    <property type="entry name" value="Nucleotide-bd_a/b_plait_sf"/>
</dbReference>
<keyword evidence="5" id="KW-0963">Cytoplasm</keyword>
<dbReference type="InterPro" id="IPR032710">
    <property type="entry name" value="NTF2-like_dom_sf"/>
</dbReference>
<evidence type="ECO:0000256" key="5">
    <source>
        <dbReference type="ARBA" id="ARBA00022490"/>
    </source>
</evidence>
<dbReference type="PROSITE" id="PS51281">
    <property type="entry name" value="TAP_C"/>
    <property type="match status" value="1"/>
</dbReference>
<evidence type="ECO:0000256" key="4">
    <source>
        <dbReference type="ARBA" id="ARBA00022448"/>
    </source>
</evidence>
<dbReference type="GO" id="GO:0005634">
    <property type="term" value="C:nucleus"/>
    <property type="evidence" value="ECO:0007669"/>
    <property type="project" value="UniProtKB-SubCell"/>
</dbReference>
<feature type="compositionally biased region" description="Polar residues" evidence="9">
    <location>
        <begin position="24"/>
        <end position="34"/>
    </location>
</feature>
<dbReference type="GO" id="GO:0016973">
    <property type="term" value="P:poly(A)+ mRNA export from nucleus"/>
    <property type="evidence" value="ECO:0007669"/>
    <property type="project" value="TreeGrafter"/>
</dbReference>
<evidence type="ECO:0000256" key="3">
    <source>
        <dbReference type="ARBA" id="ARBA00009285"/>
    </source>
</evidence>
<organism evidence="12 13">
    <name type="scientific">Neotoma lepida</name>
    <name type="common">Desert woodrat</name>
    <dbReference type="NCBI Taxonomy" id="56216"/>
    <lineage>
        <taxon>Eukaryota</taxon>
        <taxon>Metazoa</taxon>
        <taxon>Chordata</taxon>
        <taxon>Craniata</taxon>
        <taxon>Vertebrata</taxon>
        <taxon>Euteleostomi</taxon>
        <taxon>Mammalia</taxon>
        <taxon>Eutheria</taxon>
        <taxon>Euarchontoglires</taxon>
        <taxon>Glires</taxon>
        <taxon>Rodentia</taxon>
        <taxon>Myomorpha</taxon>
        <taxon>Muroidea</taxon>
        <taxon>Cricetidae</taxon>
        <taxon>Neotominae</taxon>
        <taxon>Neotoma</taxon>
    </lineage>
</organism>
<evidence type="ECO:0000256" key="6">
    <source>
        <dbReference type="ARBA" id="ARBA00022737"/>
    </source>
</evidence>
<name>A0A1A6FX40_NEOLE</name>
<evidence type="ECO:0000256" key="8">
    <source>
        <dbReference type="ARBA" id="ARBA00023242"/>
    </source>
</evidence>
<keyword evidence="4" id="KW-0813">Transport</keyword>
<dbReference type="Pfam" id="PF22602">
    <property type="entry name" value="NXF_NTF2"/>
    <property type="match status" value="1"/>
</dbReference>
<keyword evidence="13" id="KW-1185">Reference proteome</keyword>
<dbReference type="Gene3D" id="3.30.70.330">
    <property type="match status" value="1"/>
</dbReference>
<evidence type="ECO:0000259" key="10">
    <source>
        <dbReference type="PROSITE" id="PS50177"/>
    </source>
</evidence>
<gene>
    <name evidence="12" type="ORF">A6R68_10705</name>
</gene>
<sequence>MYTPMYTRRRHSAPYGIPSRHQRINFSKRNQVHGNTEGEPKSPEREMQRDKQGDTSKNWFKITIPFGIKYDKKWLLNLIQRQCSIPFTPVEFQYENMHAQFFVDNSCIAFQLKSISDKIWDESNNKISVFISPCDEPHSVTELKSEKMHQTEVITPSVILQLAINQQVAASQQDLNMQRLPFDQGMTDSDLMTHPPDLALKPERYMAPSLDINEEDTTQLSPKYSFPSDLLLRSHNLSSILELFPKVLRLDGQELPKPTLCGPEDHKSLPTCKGSFFGSEAVKTLVLQFLQQYYFVYDNGDRQGLLNAYHAEACFSLTVLFSAMDPSWCSLWEYFKYSRNMKVLKDPCMRRQLLKHKKCDIICFLRTLPKTQHDLNSFVVDICFQTETMLCFSVSGLFKEGECRFPSPDPFLLPALDVHPENSPRAPQFLCIINDKLFVRNVQGLPSASIPETTLPVFSQDQQKMLQMFCTQSGMNVERSQK</sequence>
<feature type="region of interest" description="Disordered" evidence="9">
    <location>
        <begin position="1"/>
        <end position="54"/>
    </location>
</feature>
<dbReference type="InterPro" id="IPR030217">
    <property type="entry name" value="NXF_fam"/>
</dbReference>
<proteinExistence type="inferred from homology"/>
<dbReference type="GO" id="GO:0003723">
    <property type="term" value="F:RNA binding"/>
    <property type="evidence" value="ECO:0007669"/>
    <property type="project" value="InterPro"/>
</dbReference>
<dbReference type="PANTHER" id="PTHR10662">
    <property type="entry name" value="NUCLEAR RNA EXPORT FACTOR"/>
    <property type="match status" value="1"/>
</dbReference>
<dbReference type="GO" id="GO:0005737">
    <property type="term" value="C:cytoplasm"/>
    <property type="evidence" value="ECO:0007669"/>
    <property type="project" value="UniProtKB-SubCell"/>
</dbReference>
<evidence type="ECO:0000259" key="11">
    <source>
        <dbReference type="PROSITE" id="PS51281"/>
    </source>
</evidence>
<comment type="caution">
    <text evidence="12">The sequence shown here is derived from an EMBL/GenBank/DDBJ whole genome shotgun (WGS) entry which is preliminary data.</text>
</comment>
<evidence type="ECO:0008006" key="14">
    <source>
        <dbReference type="Google" id="ProtNLM"/>
    </source>
</evidence>
<evidence type="ECO:0000313" key="13">
    <source>
        <dbReference type="Proteomes" id="UP000092124"/>
    </source>
</evidence>
<evidence type="ECO:0000256" key="1">
    <source>
        <dbReference type="ARBA" id="ARBA00004123"/>
    </source>
</evidence>
<keyword evidence="8" id="KW-0539">Nucleus</keyword>
<dbReference type="Gene3D" id="3.10.450.50">
    <property type="match status" value="1"/>
</dbReference>
<keyword evidence="6" id="KW-0677">Repeat</keyword>
<dbReference type="InterPro" id="IPR018222">
    <property type="entry name" value="Nuclear_transport_factor_2_euk"/>
</dbReference>
<protein>
    <recommendedName>
        <fullName evidence="14">NTF2 domain-containing protein</fullName>
    </recommendedName>
</protein>
<dbReference type="InterPro" id="IPR002075">
    <property type="entry name" value="NTF2_dom"/>
</dbReference>
<dbReference type="Proteomes" id="UP000092124">
    <property type="component" value="Unassembled WGS sequence"/>
</dbReference>
<keyword evidence="7" id="KW-0509">mRNA transport</keyword>